<organism evidence="2 3">
    <name type="scientific">Candidatus Gottesmanbacteria bacterium GW2011_GWB1_43_11</name>
    <dbReference type="NCBI Taxonomy" id="1618446"/>
    <lineage>
        <taxon>Bacteria</taxon>
        <taxon>Candidatus Gottesmaniibacteriota</taxon>
    </lineage>
</organism>
<keyword evidence="1" id="KW-0472">Membrane</keyword>
<dbReference type="Proteomes" id="UP000034050">
    <property type="component" value="Unassembled WGS sequence"/>
</dbReference>
<evidence type="ECO:0000256" key="1">
    <source>
        <dbReference type="SAM" id="Phobius"/>
    </source>
</evidence>
<name>A0A0G1CPE6_9BACT</name>
<keyword evidence="1" id="KW-0812">Transmembrane</keyword>
<evidence type="ECO:0000313" key="3">
    <source>
        <dbReference type="Proteomes" id="UP000034050"/>
    </source>
</evidence>
<protein>
    <submittedName>
        <fullName evidence="2">Uncharacterized protein</fullName>
    </submittedName>
</protein>
<comment type="caution">
    <text evidence="2">The sequence shown here is derived from an EMBL/GenBank/DDBJ whole genome shotgun (WGS) entry which is preliminary data.</text>
</comment>
<reference evidence="2 3" key="1">
    <citation type="journal article" date="2015" name="Nature">
        <title>rRNA introns, odd ribosomes, and small enigmatic genomes across a large radiation of phyla.</title>
        <authorList>
            <person name="Brown C.T."/>
            <person name="Hug L.A."/>
            <person name="Thomas B.C."/>
            <person name="Sharon I."/>
            <person name="Castelle C.J."/>
            <person name="Singh A."/>
            <person name="Wilkins M.J."/>
            <person name="Williams K.H."/>
            <person name="Banfield J.F."/>
        </authorList>
    </citation>
    <scope>NUCLEOTIDE SEQUENCE [LARGE SCALE GENOMIC DNA]</scope>
</reference>
<sequence>MNLFLDPTAIFTIIVIFLALKNRNAFSEDNPHVSTRQKIWLVIFALICLPVVITSIYIAFNAYYLNHTDYWYKKAVSMVNFHLYEIKPPTGLVIDSIYKTGEKFSPELDGAVQTVISAPLRGQVSGSIPLIIVRQVGVSSDFDLKTFVDKVASASSSRSVLLVSLVSSESNAFLVQTTTNSSSFHPLFLYLITSDNTLVSISTPDQPIETLFQVARSFFSTTSLSPTIVFFHQLPRQHPRHPQLYPNPLRLSFSRQHLALNLFPLELRLLNPVSQVLSLQPTLVGISWL</sequence>
<gene>
    <name evidence="2" type="ORF">UV61_C0002G0063</name>
</gene>
<dbReference type="STRING" id="1618446.UV61_C0002G0063"/>
<proteinExistence type="predicted"/>
<dbReference type="EMBL" id="LCFD01000002">
    <property type="protein sequence ID" value="KKS87342.1"/>
    <property type="molecule type" value="Genomic_DNA"/>
</dbReference>
<accession>A0A0G1CPE6</accession>
<evidence type="ECO:0000313" key="2">
    <source>
        <dbReference type="EMBL" id="KKS87342.1"/>
    </source>
</evidence>
<feature type="transmembrane region" description="Helical" evidence="1">
    <location>
        <begin position="41"/>
        <end position="64"/>
    </location>
</feature>
<keyword evidence="1" id="KW-1133">Transmembrane helix</keyword>
<dbReference type="AlphaFoldDB" id="A0A0G1CPE6"/>